<keyword evidence="12 19" id="KW-0133">Cell shape</keyword>
<dbReference type="InterPro" id="IPR016167">
    <property type="entry name" value="FAD-bd_PCMH_sub1"/>
</dbReference>
<dbReference type="InterPro" id="IPR016166">
    <property type="entry name" value="FAD-bd_PCMH"/>
</dbReference>
<comment type="function">
    <text evidence="2 19">Cell wall formation.</text>
</comment>
<dbReference type="Gene3D" id="3.90.78.10">
    <property type="entry name" value="UDP-N-acetylenolpyruvoylglucosamine reductase, C-terminal domain"/>
    <property type="match status" value="1"/>
</dbReference>
<comment type="similarity">
    <text evidence="19">Belongs to the MurB family.</text>
</comment>
<evidence type="ECO:0000256" key="11">
    <source>
        <dbReference type="ARBA" id="ARBA00022857"/>
    </source>
</evidence>
<evidence type="ECO:0000256" key="3">
    <source>
        <dbReference type="ARBA" id="ARBA00004496"/>
    </source>
</evidence>
<dbReference type="NCBIfam" id="TIGR00179">
    <property type="entry name" value="murB"/>
    <property type="match status" value="1"/>
</dbReference>
<dbReference type="SUPFAM" id="SSF56176">
    <property type="entry name" value="FAD-binding/transporter-associated domain-like"/>
    <property type="match status" value="1"/>
</dbReference>
<dbReference type="PANTHER" id="PTHR21071">
    <property type="entry name" value="UDP-N-ACETYLENOLPYRUVOYLGLUCOSAMINE REDUCTASE"/>
    <property type="match status" value="1"/>
</dbReference>
<dbReference type="Proteomes" id="UP001139286">
    <property type="component" value="Unassembled WGS sequence"/>
</dbReference>
<evidence type="ECO:0000259" key="20">
    <source>
        <dbReference type="PROSITE" id="PS51387"/>
    </source>
</evidence>
<feature type="active site" description="Proton donor" evidence="19">
    <location>
        <position position="237"/>
    </location>
</feature>
<dbReference type="RefSeq" id="WP_226696857.1">
    <property type="nucleotide sequence ID" value="NZ_JAJAPX010000006.1"/>
</dbReference>
<dbReference type="Pfam" id="PF01565">
    <property type="entry name" value="FAD_binding_4"/>
    <property type="match status" value="1"/>
</dbReference>
<evidence type="ECO:0000256" key="4">
    <source>
        <dbReference type="ARBA" id="ARBA00004752"/>
    </source>
</evidence>
<dbReference type="PANTHER" id="PTHR21071:SF4">
    <property type="entry name" value="UDP-N-ACETYLENOLPYRUVOYLGLUCOSAMINE REDUCTASE"/>
    <property type="match status" value="1"/>
</dbReference>
<keyword evidence="8 19" id="KW-0132">Cell division</keyword>
<comment type="caution">
    <text evidence="21">The sequence shown here is derived from an EMBL/GenBank/DDBJ whole genome shotgun (WGS) entry which is preliminary data.</text>
</comment>
<dbReference type="HAMAP" id="MF_00037">
    <property type="entry name" value="MurB"/>
    <property type="match status" value="1"/>
</dbReference>
<evidence type="ECO:0000256" key="2">
    <source>
        <dbReference type="ARBA" id="ARBA00003921"/>
    </source>
</evidence>
<evidence type="ECO:0000256" key="15">
    <source>
        <dbReference type="ARBA" id="ARBA00023306"/>
    </source>
</evidence>
<evidence type="ECO:0000256" key="7">
    <source>
        <dbReference type="ARBA" id="ARBA00022490"/>
    </source>
</evidence>
<dbReference type="Pfam" id="PF02873">
    <property type="entry name" value="MurB_C"/>
    <property type="match status" value="1"/>
</dbReference>
<dbReference type="InterPro" id="IPR011601">
    <property type="entry name" value="MurB_C"/>
</dbReference>
<sequence length="337" mass="37596">MQIQQNISLKPYNTFGIDVVANHFVSVNSIDDLKQVLSLKEYKNRLVLGGGSNLLLTKDFAGIVIHINLKGIEIVSQTEDFVYVKAQAGENWHNFVLWCIQNNFGGVENLSLIPGNVGTSPIQNIGAYGVELKDVFESCEAISVDNYQLKTFSNADCNFGYRNSIFKQEVKGKYVITSVVFKLSKQNHKLNINYGTIEAELESMQISTPTIQSISKAVIAIRESKLPNPKNIGNSGSFFKNPVISKSHFNTLALNFNNIPNYPVNENEIKVPAGWLIEQAGFKGKRFNNYGVHAKQALVLVNYNDAKGEDILNLSKLIQKTVYRIFNISIEAEVNII</sequence>
<evidence type="ECO:0000313" key="21">
    <source>
        <dbReference type="EMBL" id="MCB4809495.1"/>
    </source>
</evidence>
<comment type="subcellular location">
    <subcellularLocation>
        <location evidence="3 19">Cytoplasm</location>
    </subcellularLocation>
</comment>
<evidence type="ECO:0000256" key="12">
    <source>
        <dbReference type="ARBA" id="ARBA00022960"/>
    </source>
</evidence>
<dbReference type="SUPFAM" id="SSF56194">
    <property type="entry name" value="Uridine diphospho-N-Acetylenolpyruvylglucosamine reductase, MurB, C-terminal domain"/>
    <property type="match status" value="1"/>
</dbReference>
<protein>
    <recommendedName>
        <fullName evidence="6 19">UDP-N-acetylenolpyruvoylglucosamine reductase</fullName>
        <ecNumber evidence="5 19">1.3.1.98</ecNumber>
    </recommendedName>
    <alternativeName>
        <fullName evidence="17 19">UDP-N-acetylmuramate dehydrogenase</fullName>
    </alternativeName>
</protein>
<evidence type="ECO:0000256" key="17">
    <source>
        <dbReference type="ARBA" id="ARBA00031026"/>
    </source>
</evidence>
<comment type="cofactor">
    <cofactor evidence="1 19">
        <name>FAD</name>
        <dbReference type="ChEBI" id="CHEBI:57692"/>
    </cofactor>
</comment>
<evidence type="ECO:0000313" key="22">
    <source>
        <dbReference type="Proteomes" id="UP001139286"/>
    </source>
</evidence>
<dbReference type="PROSITE" id="PS51387">
    <property type="entry name" value="FAD_PCMH"/>
    <property type="match status" value="1"/>
</dbReference>
<dbReference type="NCBIfam" id="NF000755">
    <property type="entry name" value="PRK00046.1"/>
    <property type="match status" value="1"/>
</dbReference>
<organism evidence="21 22">
    <name type="scientific">Neotamlana sargassicola</name>
    <dbReference type="NCBI Taxonomy" id="2883125"/>
    <lineage>
        <taxon>Bacteria</taxon>
        <taxon>Pseudomonadati</taxon>
        <taxon>Bacteroidota</taxon>
        <taxon>Flavobacteriia</taxon>
        <taxon>Flavobacteriales</taxon>
        <taxon>Flavobacteriaceae</taxon>
        <taxon>Neotamlana</taxon>
    </lineage>
</organism>
<keyword evidence="13 19" id="KW-0573">Peptidoglycan synthesis</keyword>
<dbReference type="InterPro" id="IPR003170">
    <property type="entry name" value="MurB"/>
</dbReference>
<keyword evidence="16 19" id="KW-0961">Cell wall biogenesis/degradation</keyword>
<dbReference type="GO" id="GO:0009252">
    <property type="term" value="P:peptidoglycan biosynthetic process"/>
    <property type="evidence" value="ECO:0007669"/>
    <property type="project" value="UniProtKB-UniRule"/>
</dbReference>
<comment type="catalytic activity">
    <reaction evidence="18 19">
        <text>UDP-N-acetyl-alpha-D-muramate + NADP(+) = UDP-N-acetyl-3-O-(1-carboxyvinyl)-alpha-D-glucosamine + NADPH + H(+)</text>
        <dbReference type="Rhea" id="RHEA:12248"/>
        <dbReference type="ChEBI" id="CHEBI:15378"/>
        <dbReference type="ChEBI" id="CHEBI:57783"/>
        <dbReference type="ChEBI" id="CHEBI:58349"/>
        <dbReference type="ChEBI" id="CHEBI:68483"/>
        <dbReference type="ChEBI" id="CHEBI:70757"/>
        <dbReference type="EC" id="1.3.1.98"/>
    </reaction>
</comment>
<name>A0A9X1L5V1_9FLAO</name>
<dbReference type="GO" id="GO:0008762">
    <property type="term" value="F:UDP-N-acetylmuramate dehydrogenase activity"/>
    <property type="evidence" value="ECO:0007669"/>
    <property type="project" value="UniProtKB-UniRule"/>
</dbReference>
<evidence type="ECO:0000256" key="9">
    <source>
        <dbReference type="ARBA" id="ARBA00022630"/>
    </source>
</evidence>
<feature type="active site" evidence="19">
    <location>
        <position position="162"/>
    </location>
</feature>
<feature type="domain" description="FAD-binding PCMH-type" evidence="20">
    <location>
        <begin position="17"/>
        <end position="186"/>
    </location>
</feature>
<keyword evidence="7 19" id="KW-0963">Cytoplasm</keyword>
<keyword evidence="9 19" id="KW-0285">Flavoprotein</keyword>
<gene>
    <name evidence="19 21" type="primary">murB</name>
    <name evidence="21" type="ORF">LG651_14660</name>
</gene>
<dbReference type="GO" id="GO:0071949">
    <property type="term" value="F:FAD binding"/>
    <property type="evidence" value="ECO:0007669"/>
    <property type="project" value="InterPro"/>
</dbReference>
<evidence type="ECO:0000256" key="6">
    <source>
        <dbReference type="ARBA" id="ARBA00015188"/>
    </source>
</evidence>
<dbReference type="GO" id="GO:0051301">
    <property type="term" value="P:cell division"/>
    <property type="evidence" value="ECO:0007669"/>
    <property type="project" value="UniProtKB-KW"/>
</dbReference>
<keyword evidence="14 19" id="KW-0560">Oxidoreductase</keyword>
<dbReference type="InterPro" id="IPR036318">
    <property type="entry name" value="FAD-bd_PCMH-like_sf"/>
</dbReference>
<dbReference type="EC" id="1.3.1.98" evidence="5 19"/>
<dbReference type="InterPro" id="IPR016169">
    <property type="entry name" value="FAD-bd_PCMH_sub2"/>
</dbReference>
<evidence type="ECO:0000256" key="5">
    <source>
        <dbReference type="ARBA" id="ARBA00012518"/>
    </source>
</evidence>
<keyword evidence="10 19" id="KW-0274">FAD</keyword>
<dbReference type="GO" id="GO:0008360">
    <property type="term" value="P:regulation of cell shape"/>
    <property type="evidence" value="ECO:0007669"/>
    <property type="project" value="UniProtKB-KW"/>
</dbReference>
<dbReference type="Gene3D" id="3.30.43.10">
    <property type="entry name" value="Uridine Diphospho-n-acetylenolpyruvylglucosamine Reductase, domain 2"/>
    <property type="match status" value="1"/>
</dbReference>
<dbReference type="GO" id="GO:0005829">
    <property type="term" value="C:cytosol"/>
    <property type="evidence" value="ECO:0007669"/>
    <property type="project" value="TreeGrafter"/>
</dbReference>
<reference evidence="21" key="1">
    <citation type="submission" date="2021-10" db="EMBL/GenBank/DDBJ databases">
        <title>Tamlana sargassums sp. nov., and Tamlana laminarinivorans sp. nov., two new bacteria isolated from the brown alga.</title>
        <authorList>
            <person name="Li J."/>
        </authorList>
    </citation>
    <scope>NUCLEOTIDE SEQUENCE</scope>
    <source>
        <strain evidence="21">62-3</strain>
    </source>
</reference>
<evidence type="ECO:0000256" key="10">
    <source>
        <dbReference type="ARBA" id="ARBA00022827"/>
    </source>
</evidence>
<dbReference type="InterPro" id="IPR036635">
    <property type="entry name" value="MurB_C_sf"/>
</dbReference>
<evidence type="ECO:0000256" key="18">
    <source>
        <dbReference type="ARBA" id="ARBA00048914"/>
    </source>
</evidence>
<evidence type="ECO:0000256" key="16">
    <source>
        <dbReference type="ARBA" id="ARBA00023316"/>
    </source>
</evidence>
<keyword evidence="22" id="KW-1185">Reference proteome</keyword>
<dbReference type="GO" id="GO:0071555">
    <property type="term" value="P:cell wall organization"/>
    <property type="evidence" value="ECO:0007669"/>
    <property type="project" value="UniProtKB-KW"/>
</dbReference>
<comment type="pathway">
    <text evidence="4 19">Cell wall biogenesis; peptidoglycan biosynthesis.</text>
</comment>
<feature type="active site" evidence="19">
    <location>
        <position position="333"/>
    </location>
</feature>
<accession>A0A9X1L5V1</accession>
<dbReference type="EMBL" id="JAJAPX010000006">
    <property type="protein sequence ID" value="MCB4809495.1"/>
    <property type="molecule type" value="Genomic_DNA"/>
</dbReference>
<dbReference type="Gene3D" id="3.30.465.10">
    <property type="match status" value="1"/>
</dbReference>
<evidence type="ECO:0000256" key="13">
    <source>
        <dbReference type="ARBA" id="ARBA00022984"/>
    </source>
</evidence>
<evidence type="ECO:0000256" key="1">
    <source>
        <dbReference type="ARBA" id="ARBA00001974"/>
    </source>
</evidence>
<dbReference type="InterPro" id="IPR006094">
    <property type="entry name" value="Oxid_FAD_bind_N"/>
</dbReference>
<evidence type="ECO:0000256" key="8">
    <source>
        <dbReference type="ARBA" id="ARBA00022618"/>
    </source>
</evidence>
<evidence type="ECO:0000256" key="19">
    <source>
        <dbReference type="HAMAP-Rule" id="MF_00037"/>
    </source>
</evidence>
<dbReference type="NCBIfam" id="NF010478">
    <property type="entry name" value="PRK13903.1"/>
    <property type="match status" value="1"/>
</dbReference>
<dbReference type="AlphaFoldDB" id="A0A9X1L5V1"/>
<evidence type="ECO:0000256" key="14">
    <source>
        <dbReference type="ARBA" id="ARBA00023002"/>
    </source>
</evidence>
<keyword evidence="11 19" id="KW-0521">NADP</keyword>
<proteinExistence type="inferred from homology"/>
<keyword evidence="15 19" id="KW-0131">Cell cycle</keyword>